<gene>
    <name evidence="1" type="ORF">S01H4_48164</name>
</gene>
<dbReference type="EMBL" id="BART01027120">
    <property type="protein sequence ID" value="GAG90517.1"/>
    <property type="molecule type" value="Genomic_DNA"/>
</dbReference>
<sequence length="59" mass="6564">MVRLPDAFEEISDYGSNWLILSPTWTYGRNQPGNEPPVLEPIPGIDPLWLDNLDAVAIG</sequence>
<dbReference type="AlphaFoldDB" id="X1CBC8"/>
<protein>
    <submittedName>
        <fullName evidence="1">Uncharacterized protein</fullName>
    </submittedName>
</protein>
<reference evidence="1" key="1">
    <citation type="journal article" date="2014" name="Front. Microbiol.">
        <title>High frequency of phylogenetically diverse reductive dehalogenase-homologous genes in deep subseafloor sedimentary metagenomes.</title>
        <authorList>
            <person name="Kawai M."/>
            <person name="Futagami T."/>
            <person name="Toyoda A."/>
            <person name="Takaki Y."/>
            <person name="Nishi S."/>
            <person name="Hori S."/>
            <person name="Arai W."/>
            <person name="Tsubouchi T."/>
            <person name="Morono Y."/>
            <person name="Uchiyama I."/>
            <person name="Ito T."/>
            <person name="Fujiyama A."/>
            <person name="Inagaki F."/>
            <person name="Takami H."/>
        </authorList>
    </citation>
    <scope>NUCLEOTIDE SEQUENCE</scope>
    <source>
        <strain evidence="1">Expedition CK06-06</strain>
    </source>
</reference>
<organism evidence="1">
    <name type="scientific">marine sediment metagenome</name>
    <dbReference type="NCBI Taxonomy" id="412755"/>
    <lineage>
        <taxon>unclassified sequences</taxon>
        <taxon>metagenomes</taxon>
        <taxon>ecological metagenomes</taxon>
    </lineage>
</organism>
<comment type="caution">
    <text evidence="1">The sequence shown here is derived from an EMBL/GenBank/DDBJ whole genome shotgun (WGS) entry which is preliminary data.</text>
</comment>
<name>X1CBC8_9ZZZZ</name>
<accession>X1CBC8</accession>
<feature type="non-terminal residue" evidence="1">
    <location>
        <position position="59"/>
    </location>
</feature>
<proteinExistence type="predicted"/>
<evidence type="ECO:0000313" key="1">
    <source>
        <dbReference type="EMBL" id="GAG90517.1"/>
    </source>
</evidence>